<keyword evidence="5" id="KW-1185">Reference proteome</keyword>
<dbReference type="GO" id="GO:0008270">
    <property type="term" value="F:zinc ion binding"/>
    <property type="evidence" value="ECO:0007669"/>
    <property type="project" value="UniProtKB-KW"/>
</dbReference>
<feature type="region of interest" description="Disordered" evidence="2">
    <location>
        <begin position="36"/>
        <end position="167"/>
    </location>
</feature>
<dbReference type="SUPFAM" id="SSF57667">
    <property type="entry name" value="beta-beta-alpha zinc fingers"/>
    <property type="match status" value="1"/>
</dbReference>
<feature type="compositionally biased region" description="Basic and acidic residues" evidence="2">
    <location>
        <begin position="89"/>
        <end position="99"/>
    </location>
</feature>
<dbReference type="InterPro" id="IPR013087">
    <property type="entry name" value="Znf_C2H2_type"/>
</dbReference>
<proteinExistence type="predicted"/>
<dbReference type="OrthoDB" id="1939320at2759"/>
<dbReference type="EMBL" id="CM007383">
    <property type="protein sequence ID" value="ONK75780.1"/>
    <property type="molecule type" value="Genomic_DNA"/>
</dbReference>
<feature type="region of interest" description="Disordered" evidence="2">
    <location>
        <begin position="184"/>
        <end position="210"/>
    </location>
</feature>
<reference evidence="5" key="1">
    <citation type="journal article" date="2017" name="Nat. Commun.">
        <title>The asparagus genome sheds light on the origin and evolution of a young Y chromosome.</title>
        <authorList>
            <person name="Harkess A."/>
            <person name="Zhou J."/>
            <person name="Xu C."/>
            <person name="Bowers J.E."/>
            <person name="Van der Hulst R."/>
            <person name="Ayyampalayam S."/>
            <person name="Mercati F."/>
            <person name="Riccardi P."/>
            <person name="McKain M.R."/>
            <person name="Kakrana A."/>
            <person name="Tang H."/>
            <person name="Ray J."/>
            <person name="Groenendijk J."/>
            <person name="Arikit S."/>
            <person name="Mathioni S.M."/>
            <person name="Nakano M."/>
            <person name="Shan H."/>
            <person name="Telgmann-Rauber A."/>
            <person name="Kanno A."/>
            <person name="Yue Z."/>
            <person name="Chen H."/>
            <person name="Li W."/>
            <person name="Chen Y."/>
            <person name="Xu X."/>
            <person name="Zhang Y."/>
            <person name="Luo S."/>
            <person name="Chen H."/>
            <person name="Gao J."/>
            <person name="Mao Z."/>
            <person name="Pires J.C."/>
            <person name="Luo M."/>
            <person name="Kudrna D."/>
            <person name="Wing R.A."/>
            <person name="Meyers B.C."/>
            <person name="Yi K."/>
            <person name="Kong H."/>
            <person name="Lavrijsen P."/>
            <person name="Sunseri F."/>
            <person name="Falavigna A."/>
            <person name="Ye Y."/>
            <person name="Leebens-Mack J.H."/>
            <person name="Chen G."/>
        </authorList>
    </citation>
    <scope>NUCLEOTIDE SEQUENCE [LARGE SCALE GENOMIC DNA]</scope>
    <source>
        <strain evidence="5">cv. DH0086</strain>
    </source>
</reference>
<keyword evidence="1" id="KW-0863">Zinc-finger</keyword>
<feature type="compositionally biased region" description="Basic and acidic residues" evidence="2">
    <location>
        <begin position="200"/>
        <end position="210"/>
    </location>
</feature>
<name>A0A5P1FGT1_ASPOF</name>
<dbReference type="PROSITE" id="PS50157">
    <property type="entry name" value="ZINC_FINGER_C2H2_2"/>
    <property type="match status" value="2"/>
</dbReference>
<dbReference type="InterPro" id="IPR036236">
    <property type="entry name" value="Znf_C2H2_sf"/>
</dbReference>
<dbReference type="Gramene" id="ONK75780">
    <property type="protein sequence ID" value="ONK75780"/>
    <property type="gene ID" value="A4U43_C03F20480"/>
</dbReference>
<accession>A0A5P1FGT1</accession>
<evidence type="ECO:0000256" key="1">
    <source>
        <dbReference type="PROSITE-ProRule" id="PRU00042"/>
    </source>
</evidence>
<dbReference type="PROSITE" id="PS00028">
    <property type="entry name" value="ZINC_FINGER_C2H2_1"/>
    <property type="match status" value="2"/>
</dbReference>
<sequence length="210" mass="23425">MDQDRKLQCQFCPKFFPCARSLDDHMSIHVPPLAAAGYGLRGKPKRTTSFGDLQCAENSEGRMKSHSQRTQGAKEEDDERSLSKKQRRISSEYPKEKVDGAIALMKLSRDKRKRGNGAPEYSDENPAKHQELSFEDEDDDSLKRRRRKKKSGSNGLEADGDRDEAEGLGHECSICGRLFRSGQALGGHKRSHSSKVAPKIVDHDADLGGQ</sequence>
<dbReference type="Pfam" id="PF13912">
    <property type="entry name" value="zf-C2H2_6"/>
    <property type="match status" value="1"/>
</dbReference>
<dbReference type="PANTHER" id="PTHR46869:SF1">
    <property type="entry name" value="C2H2-LIKE ZINC FINGER PROTEIN"/>
    <property type="match status" value="1"/>
</dbReference>
<dbReference type="SMART" id="SM00355">
    <property type="entry name" value="ZnF_C2H2"/>
    <property type="match status" value="2"/>
</dbReference>
<evidence type="ECO:0000313" key="4">
    <source>
        <dbReference type="EMBL" id="ONK75780.1"/>
    </source>
</evidence>
<dbReference type="PANTHER" id="PTHR46869">
    <property type="entry name" value="C2H2-LIKE ZINC FINGER PROTEIN"/>
    <property type="match status" value="1"/>
</dbReference>
<protein>
    <recommendedName>
        <fullName evidence="3">C2H2-type domain-containing protein</fullName>
    </recommendedName>
</protein>
<feature type="domain" description="C2H2-type" evidence="3">
    <location>
        <begin position="170"/>
        <end position="197"/>
    </location>
</feature>
<dbReference type="AlphaFoldDB" id="A0A5P1FGT1"/>
<dbReference type="Proteomes" id="UP000243459">
    <property type="component" value="Chromosome 3"/>
</dbReference>
<organism evidence="4 5">
    <name type="scientific">Asparagus officinalis</name>
    <name type="common">Garden asparagus</name>
    <dbReference type="NCBI Taxonomy" id="4686"/>
    <lineage>
        <taxon>Eukaryota</taxon>
        <taxon>Viridiplantae</taxon>
        <taxon>Streptophyta</taxon>
        <taxon>Embryophyta</taxon>
        <taxon>Tracheophyta</taxon>
        <taxon>Spermatophyta</taxon>
        <taxon>Magnoliopsida</taxon>
        <taxon>Liliopsida</taxon>
        <taxon>Asparagales</taxon>
        <taxon>Asparagaceae</taxon>
        <taxon>Asparagoideae</taxon>
        <taxon>Asparagus</taxon>
    </lineage>
</organism>
<evidence type="ECO:0000313" key="5">
    <source>
        <dbReference type="Proteomes" id="UP000243459"/>
    </source>
</evidence>
<feature type="domain" description="C2H2-type" evidence="3">
    <location>
        <begin position="7"/>
        <end position="29"/>
    </location>
</feature>
<evidence type="ECO:0000259" key="3">
    <source>
        <dbReference type="PROSITE" id="PS50157"/>
    </source>
</evidence>
<gene>
    <name evidence="4" type="ORF">A4U43_C03F20480</name>
</gene>
<keyword evidence="1" id="KW-0862">Zinc</keyword>
<keyword evidence="1" id="KW-0479">Metal-binding</keyword>
<evidence type="ECO:0000256" key="2">
    <source>
        <dbReference type="SAM" id="MobiDB-lite"/>
    </source>
</evidence>